<dbReference type="CDD" id="cd07557">
    <property type="entry name" value="trimeric_dUTPase"/>
    <property type="match status" value="1"/>
</dbReference>
<dbReference type="EMBL" id="MFAV01000003">
    <property type="protein sequence ID" value="OGD86865.1"/>
    <property type="molecule type" value="Genomic_DNA"/>
</dbReference>
<reference evidence="3 4" key="1">
    <citation type="journal article" date="2016" name="Nat. Commun.">
        <title>Thousands of microbial genomes shed light on interconnected biogeochemical processes in an aquifer system.</title>
        <authorList>
            <person name="Anantharaman K."/>
            <person name="Brown C.T."/>
            <person name="Hug L.A."/>
            <person name="Sharon I."/>
            <person name="Castelle C.J."/>
            <person name="Probst A.J."/>
            <person name="Thomas B.C."/>
            <person name="Singh A."/>
            <person name="Wilkins M.J."/>
            <person name="Karaoz U."/>
            <person name="Brodie E.L."/>
            <person name="Williams K.H."/>
            <person name="Hubbard S.S."/>
            <person name="Banfield J.F."/>
        </authorList>
    </citation>
    <scope>NUCLEOTIDE SEQUENCE [LARGE SCALE GENOMIC DNA]</scope>
</reference>
<dbReference type="PANTHER" id="PTHR42680:SF3">
    <property type="entry name" value="DCTP DEAMINASE"/>
    <property type="match status" value="1"/>
</dbReference>
<accession>A0A1F5G4Y0</accession>
<evidence type="ECO:0000256" key="1">
    <source>
        <dbReference type="ARBA" id="ARBA00022801"/>
    </source>
</evidence>
<keyword evidence="2" id="KW-0546">Nucleotide metabolism</keyword>
<dbReference type="InterPro" id="IPR011962">
    <property type="entry name" value="dCTP_deaminase"/>
</dbReference>
<dbReference type="Proteomes" id="UP000176628">
    <property type="component" value="Unassembled WGS sequence"/>
</dbReference>
<evidence type="ECO:0000313" key="4">
    <source>
        <dbReference type="Proteomes" id="UP000176628"/>
    </source>
</evidence>
<proteinExistence type="predicted"/>
<evidence type="ECO:0000313" key="3">
    <source>
        <dbReference type="EMBL" id="OGD86865.1"/>
    </source>
</evidence>
<dbReference type="GO" id="GO:0015949">
    <property type="term" value="P:nucleobase-containing small molecule interconversion"/>
    <property type="evidence" value="ECO:0007669"/>
    <property type="project" value="TreeGrafter"/>
</dbReference>
<keyword evidence="1" id="KW-0378">Hydrolase</keyword>
<dbReference type="Gene3D" id="2.70.40.10">
    <property type="match status" value="1"/>
</dbReference>
<name>A0A1F5G4Y0_9BACT</name>
<organism evidence="3 4">
    <name type="scientific">Candidatus Curtissbacteria bacterium RBG_16_39_7</name>
    <dbReference type="NCBI Taxonomy" id="1797707"/>
    <lineage>
        <taxon>Bacteria</taxon>
        <taxon>Candidatus Curtissiibacteriota</taxon>
    </lineage>
</organism>
<dbReference type="InterPro" id="IPR036157">
    <property type="entry name" value="dUTPase-like_sf"/>
</dbReference>
<comment type="caution">
    <text evidence="3">The sequence shown here is derived from an EMBL/GenBank/DDBJ whole genome shotgun (WGS) entry which is preliminary data.</text>
</comment>
<dbReference type="Pfam" id="PF22769">
    <property type="entry name" value="DCD"/>
    <property type="match status" value="1"/>
</dbReference>
<dbReference type="AlphaFoldDB" id="A0A1F5G4Y0"/>
<sequence length="126" mass="13878">MVGELPADFQEDIVVRDGDFYVLHPGETVLGITKERLTIPSFMSARAEGKSSLGRRGLGVELAPVIDAGWDDHITVELHNLGFVAIKVRPSFPVCAISFELLTSPALFPYGTGETDRYRGQDLPRY</sequence>
<evidence type="ECO:0000256" key="2">
    <source>
        <dbReference type="ARBA" id="ARBA00023080"/>
    </source>
</evidence>
<protein>
    <submittedName>
        <fullName evidence="3">Uncharacterized protein</fullName>
    </submittedName>
</protein>
<dbReference type="GO" id="GO:0008829">
    <property type="term" value="F:dCTP deaminase activity"/>
    <property type="evidence" value="ECO:0007669"/>
    <property type="project" value="InterPro"/>
</dbReference>
<dbReference type="InterPro" id="IPR033704">
    <property type="entry name" value="dUTPase_trimeric"/>
</dbReference>
<dbReference type="PANTHER" id="PTHR42680">
    <property type="entry name" value="DCTP DEAMINASE"/>
    <property type="match status" value="1"/>
</dbReference>
<dbReference type="SUPFAM" id="SSF51283">
    <property type="entry name" value="dUTPase-like"/>
    <property type="match status" value="1"/>
</dbReference>
<dbReference type="GO" id="GO:0006229">
    <property type="term" value="P:dUTP biosynthetic process"/>
    <property type="evidence" value="ECO:0007669"/>
    <property type="project" value="InterPro"/>
</dbReference>
<gene>
    <name evidence="3" type="ORF">A2Z23_03470</name>
</gene>